<gene>
    <name evidence="1" type="ORF">I4F81_003415</name>
</gene>
<reference evidence="1" key="1">
    <citation type="submission" date="2019-11" db="EMBL/GenBank/DDBJ databases">
        <title>Nori genome reveals adaptations in red seaweeds to the harsh intertidal environment.</title>
        <authorList>
            <person name="Wang D."/>
            <person name="Mao Y."/>
        </authorList>
    </citation>
    <scope>NUCLEOTIDE SEQUENCE</scope>
    <source>
        <tissue evidence="1">Gametophyte</tissue>
    </source>
</reference>
<organism evidence="1 2">
    <name type="scientific">Pyropia yezoensis</name>
    <name type="common">Susabi-nori</name>
    <name type="synonym">Porphyra yezoensis</name>
    <dbReference type="NCBI Taxonomy" id="2788"/>
    <lineage>
        <taxon>Eukaryota</taxon>
        <taxon>Rhodophyta</taxon>
        <taxon>Bangiophyceae</taxon>
        <taxon>Bangiales</taxon>
        <taxon>Bangiaceae</taxon>
        <taxon>Pyropia</taxon>
    </lineage>
</organism>
<comment type="caution">
    <text evidence="1">The sequence shown here is derived from an EMBL/GenBank/DDBJ whole genome shotgun (WGS) entry which is preliminary data.</text>
</comment>
<keyword evidence="2" id="KW-1185">Reference proteome</keyword>
<evidence type="ECO:0000313" key="1">
    <source>
        <dbReference type="EMBL" id="KAK1860829.1"/>
    </source>
</evidence>
<dbReference type="Proteomes" id="UP000798662">
    <property type="component" value="Chromosome 1"/>
</dbReference>
<sequence length="1013" mass="105491">MAVTYLCLRVDVYANVTDAAFARPPVGPFRWVDVAVLVRGGVQLLLPFDTAAAAVTPGCGGGGSCGDGPSGATPVGCGTSALNLSALSLAADSSGVGGGGRAMSYAAPGTCRHTAPVAHEATVGIDCRPYEWGAAGQLGVTIPAEWALVSSATSPALLAGWAVGDTPAAAPSTAGAMRLRRWQLDEVLHKRNGRLRDGLLKVPRQCDTNLLRVVAEVVAMLEAVVTITAGAVLLRDFGRVSTRGYVALEAGTIVYQEAAPEAGAGAFLRLTLQPVVEGLTVTFGGSSHRGVVIAAIVLATLDLMWDLGYMAASIAACCGPCARDPAEEVEAGDFIANGDTAGDASASGTDSTGHGDDGGVLANGRSDGGGLGPPLACTMGLLDQDAFMSELAKLHDKRKLSGSVWISMKRVCRDVRTAKKQPIEGPVCLVRATDGKKKISCAVLAKDSVRWRGGGSGGRLGPAPACAGCDTVWLYCVTCARYAVAAREGVVNCSGLCCGGRSHVFLLWVAVSARIALVPSPSLPCRPPPPAAAVLPRTDPLPAGIDGRCSGAHGRPQGQAKKDARQGCQGNVIGIAERPVQLPRGVSCAARSAAHPPLRTYHSRIARAAKELGNEWKKSCFYERWWSQKKSGREAHARVGHAPPLLPSARPPPQSLLRRGDCAPHGQRFRRLRRGPCARPPPPPDAPTHGAKDERYPAPEDLLGRGKARGGTARAAHHGASEEGRHPAARDEARPPIRCRCRGSCRHHGRKRGANDGVDGPRGSRHRQQGHQQTPAADTKDARHKTRGEAAADEHLTGWGGGGGGNNDGDSVAISRISGVVVGCQCRGRDRRGHGVLLPPRHPYLTGREARRKEHEEAAQCLAQHPRRKAGRCGYAKWRARGGGGAQHGSDAHVEVARRAKRQRRGGGGANDGGQGGARRRALREPPIPDEEGDGKDGAAETGGAAQRAGGDANRQAHPQGGRHGGGGGGSTRHQRPVARGKHHRRCPTGRNSGSGGGCSGGRVPLAHRHSRR</sequence>
<name>A0ACC3BT01_PYRYE</name>
<accession>A0ACC3BT01</accession>
<protein>
    <submittedName>
        <fullName evidence="1">Uncharacterized protein</fullName>
    </submittedName>
</protein>
<evidence type="ECO:0000313" key="2">
    <source>
        <dbReference type="Proteomes" id="UP000798662"/>
    </source>
</evidence>
<dbReference type="EMBL" id="CM020618">
    <property type="protein sequence ID" value="KAK1860829.1"/>
    <property type="molecule type" value="Genomic_DNA"/>
</dbReference>
<proteinExistence type="predicted"/>